<feature type="transmembrane region" description="Helical" evidence="7">
    <location>
        <begin position="406"/>
        <end position="423"/>
    </location>
</feature>
<feature type="non-terminal residue" evidence="8">
    <location>
        <position position="1"/>
    </location>
</feature>
<keyword evidence="3 7" id="KW-1133">Transmembrane helix</keyword>
<feature type="compositionally biased region" description="Polar residues" evidence="6">
    <location>
        <begin position="301"/>
        <end position="319"/>
    </location>
</feature>
<evidence type="ECO:0000313" key="8">
    <source>
        <dbReference type="EMBL" id="TKC35320.1"/>
    </source>
</evidence>
<name>A0A4V5P618_MONMO</name>
<dbReference type="Pfam" id="PF09446">
    <property type="entry name" value="VMA21"/>
    <property type="match status" value="1"/>
</dbReference>
<gene>
    <name evidence="8" type="ORF">EI555_006094</name>
</gene>
<dbReference type="GO" id="GO:0070072">
    <property type="term" value="P:vacuolar proton-transporting V-type ATPase complex assembly"/>
    <property type="evidence" value="ECO:0007669"/>
    <property type="project" value="InterPro"/>
</dbReference>
<dbReference type="GO" id="GO:0031410">
    <property type="term" value="C:cytoplasmic vesicle"/>
    <property type="evidence" value="ECO:0007669"/>
    <property type="project" value="UniProtKB-KW"/>
</dbReference>
<dbReference type="AlphaFoldDB" id="A0A4V5P618"/>
<evidence type="ECO:0000313" key="9">
    <source>
        <dbReference type="Proteomes" id="UP000308365"/>
    </source>
</evidence>
<comment type="caution">
    <text evidence="8">The sequence shown here is derived from an EMBL/GenBank/DDBJ whole genome shotgun (WGS) entry which is preliminary data.</text>
</comment>
<dbReference type="InterPro" id="IPR019013">
    <property type="entry name" value="Vma21"/>
</dbReference>
<reference evidence="9" key="1">
    <citation type="journal article" date="2019" name="IScience">
        <title>Narwhal Genome Reveals Long-Term Low Genetic Diversity despite Current Large Abundance Size.</title>
        <authorList>
            <person name="Westbury M.V."/>
            <person name="Petersen B."/>
            <person name="Garde E."/>
            <person name="Heide-Jorgensen M.P."/>
            <person name="Lorenzen E.D."/>
        </authorList>
    </citation>
    <scope>NUCLEOTIDE SEQUENCE [LARGE SCALE GENOMIC DNA]</scope>
</reference>
<keyword evidence="4 7" id="KW-0472">Membrane</keyword>
<proteinExistence type="predicted"/>
<evidence type="ECO:0000256" key="3">
    <source>
        <dbReference type="ARBA" id="ARBA00022989"/>
    </source>
</evidence>
<keyword evidence="2" id="KW-0256">Endoplasmic reticulum</keyword>
<feature type="transmembrane region" description="Helical" evidence="7">
    <location>
        <begin position="358"/>
        <end position="378"/>
    </location>
</feature>
<dbReference type="EMBL" id="RWIC01001566">
    <property type="protein sequence ID" value="TKC35320.1"/>
    <property type="molecule type" value="Genomic_DNA"/>
</dbReference>
<evidence type="ECO:0000256" key="7">
    <source>
        <dbReference type="SAM" id="Phobius"/>
    </source>
</evidence>
<dbReference type="GO" id="GO:0005789">
    <property type="term" value="C:endoplasmic reticulum membrane"/>
    <property type="evidence" value="ECO:0007669"/>
    <property type="project" value="TreeGrafter"/>
</dbReference>
<sequence>DKVDLCGGLFYKLHKKDQVQGYHYVHQNGNTLEFIRRPALYEATKQNVSEAHLSLTTASKCLSLAFLDDVTRRVSKFVQICDDPPEYIGINYQCIYYTEKSRVVHKAVNSALATGKQTRQMLRERGLCEFTMESGPLSQGILINHRSVCLNATYILSTHMLMAKASYTASLANGTYRRRCNTKSPLNGGRISGTDKGHFKHRIYVAIVGTGHKACSPNQLCADVIDNVAIKTGHHHDIKLLGPGYQLHGGVIHNHALKNELRIAGCHLPTALEEETISQFHDDKVGTHSLEQEASGEGVTDESSQTPTTTHKTVSSSGGKNNMFARSPLIITLPIGLHFTTKSYAFEGAFGMSNRDSYFYAAIVAVVAVHVVLALFVYPTSTDGPVAHVARFAGAAVSLDGVGADGILITVVLPAATFVMLCLQDYGQFPCLETKTDPMFRDGTPAAASSYSEIQKE</sequence>
<keyword evidence="1 7" id="KW-0812">Transmembrane</keyword>
<evidence type="ECO:0000256" key="4">
    <source>
        <dbReference type="ARBA" id="ARBA00023136"/>
    </source>
</evidence>
<organism evidence="8 9">
    <name type="scientific">Monodon monoceros</name>
    <name type="common">Narwhal</name>
    <name type="synonym">Ceratodon monodon</name>
    <dbReference type="NCBI Taxonomy" id="40151"/>
    <lineage>
        <taxon>Eukaryota</taxon>
        <taxon>Metazoa</taxon>
        <taxon>Chordata</taxon>
        <taxon>Craniata</taxon>
        <taxon>Vertebrata</taxon>
        <taxon>Euteleostomi</taxon>
        <taxon>Mammalia</taxon>
        <taxon>Eutheria</taxon>
        <taxon>Laurasiatheria</taxon>
        <taxon>Artiodactyla</taxon>
        <taxon>Whippomorpha</taxon>
        <taxon>Cetacea</taxon>
        <taxon>Odontoceti</taxon>
        <taxon>Monodontidae</taxon>
        <taxon>Monodon</taxon>
    </lineage>
</organism>
<accession>A0A4V5P618</accession>
<evidence type="ECO:0000256" key="2">
    <source>
        <dbReference type="ARBA" id="ARBA00022824"/>
    </source>
</evidence>
<dbReference type="PANTHER" id="PTHR31792">
    <property type="entry name" value="VACUOLAR ATPASE ASSEMBLY INTEGRAL MEMBRANE PROTEIN VMA21"/>
    <property type="match status" value="1"/>
</dbReference>
<dbReference type="Proteomes" id="UP000308365">
    <property type="component" value="Unassembled WGS sequence"/>
</dbReference>
<evidence type="ECO:0000256" key="1">
    <source>
        <dbReference type="ARBA" id="ARBA00022692"/>
    </source>
</evidence>
<evidence type="ECO:0000256" key="6">
    <source>
        <dbReference type="SAM" id="MobiDB-lite"/>
    </source>
</evidence>
<keyword evidence="5" id="KW-0968">Cytoplasmic vesicle</keyword>
<evidence type="ECO:0000256" key="5">
    <source>
        <dbReference type="ARBA" id="ARBA00023329"/>
    </source>
</evidence>
<feature type="non-terminal residue" evidence="8">
    <location>
        <position position="457"/>
    </location>
</feature>
<protein>
    <submittedName>
        <fullName evidence="8">Uncharacterized protein</fullName>
    </submittedName>
</protein>
<feature type="region of interest" description="Disordered" evidence="6">
    <location>
        <begin position="290"/>
        <end position="319"/>
    </location>
</feature>
<dbReference type="PANTHER" id="PTHR31792:SF3">
    <property type="entry name" value="VACUOLAR ATPASE ASSEMBLY INTEGRAL MEMBRANE PROTEIN VMA21"/>
    <property type="match status" value="1"/>
</dbReference>